<organism evidence="1 2">
    <name type="scientific">Roseomonas acroporae</name>
    <dbReference type="NCBI Taxonomy" id="2937791"/>
    <lineage>
        <taxon>Bacteria</taxon>
        <taxon>Pseudomonadati</taxon>
        <taxon>Pseudomonadota</taxon>
        <taxon>Alphaproteobacteria</taxon>
        <taxon>Acetobacterales</taxon>
        <taxon>Roseomonadaceae</taxon>
        <taxon>Roseomonas</taxon>
    </lineage>
</organism>
<comment type="caution">
    <text evidence="1">The sequence shown here is derived from an EMBL/GenBank/DDBJ whole genome shotgun (WGS) entry which is preliminary data.</text>
</comment>
<protein>
    <submittedName>
        <fullName evidence="1">Tyrosine-protein phosphatase</fullName>
    </submittedName>
</protein>
<evidence type="ECO:0000313" key="2">
    <source>
        <dbReference type="Proteomes" id="UP001139516"/>
    </source>
</evidence>
<reference evidence="1" key="1">
    <citation type="submission" date="2022-04" db="EMBL/GenBank/DDBJ databases">
        <title>Roseomonas acroporae sp. nov., isolated from coral Acropora digitifera.</title>
        <authorList>
            <person name="Sun H."/>
        </authorList>
    </citation>
    <scope>NUCLEOTIDE SEQUENCE</scope>
    <source>
        <strain evidence="1">NAR14</strain>
    </source>
</reference>
<keyword evidence="2" id="KW-1185">Reference proteome</keyword>
<name>A0A9X1YA56_9PROT</name>
<proteinExistence type="predicted"/>
<dbReference type="RefSeq" id="WP_248668531.1">
    <property type="nucleotide sequence ID" value="NZ_JALPRX010000082.1"/>
</dbReference>
<gene>
    <name evidence="1" type="ORF">M0638_18635</name>
</gene>
<dbReference type="Proteomes" id="UP001139516">
    <property type="component" value="Unassembled WGS sequence"/>
</dbReference>
<dbReference type="AlphaFoldDB" id="A0A9X1YA56"/>
<accession>A0A9X1YA56</accession>
<evidence type="ECO:0000313" key="1">
    <source>
        <dbReference type="EMBL" id="MCK8786396.1"/>
    </source>
</evidence>
<dbReference type="InterPro" id="IPR029021">
    <property type="entry name" value="Prot-tyrosine_phosphatase-like"/>
</dbReference>
<dbReference type="SUPFAM" id="SSF52799">
    <property type="entry name" value="(Phosphotyrosine protein) phosphatases II"/>
    <property type="match status" value="1"/>
</dbReference>
<dbReference type="Gene3D" id="3.90.190.10">
    <property type="entry name" value="Protein tyrosine phosphatase superfamily"/>
    <property type="match status" value="1"/>
</dbReference>
<dbReference type="EMBL" id="JALPRX010000082">
    <property type="protein sequence ID" value="MCK8786396.1"/>
    <property type="molecule type" value="Genomic_DNA"/>
</dbReference>
<sequence length="224" mass="24176">MFRGDLATPRGRALAWADSLLVDHGLLRLAWTNAATVVPGRLYRCNYPDPRRLSALTRRLGLRTLVNLRGATGNGSDALARQRAAALGLAFLDAPLRSRRAPTREAILHLAGIYAGMAEPALVFCKSGADRAGFAAGLYLLLQGEGSAAALGQLSLRHGHLARSPAGILRAVFLRYARDAEGRLPFLDWVRREYDPEALARDFASGGVAGGLARAVNDRLLRRE</sequence>